<evidence type="ECO:0000256" key="3">
    <source>
        <dbReference type="ARBA" id="ARBA00023125"/>
    </source>
</evidence>
<keyword evidence="2" id="KW-0229">DNA integration</keyword>
<dbReference type="RefSeq" id="WP_120755344.1">
    <property type="nucleotide sequence ID" value="NZ_RBAM01000004.1"/>
</dbReference>
<proteinExistence type="inferred from homology"/>
<dbReference type="Pfam" id="PF14659">
    <property type="entry name" value="Phage_int_SAM_3"/>
    <property type="match status" value="1"/>
</dbReference>
<reference evidence="8 9" key="1">
    <citation type="journal article" date="2015" name="Antonie Van Leeuwenhoek">
        <title>Streptomyces klenkii sp. nov., isolated from deep marine sediment.</title>
        <authorList>
            <person name="Veyisoglu A."/>
            <person name="Sahin N."/>
        </authorList>
    </citation>
    <scope>NUCLEOTIDE SEQUENCE [LARGE SCALE GENOMIC DNA]</scope>
    <source>
        <strain evidence="8 9">KCTC 29202</strain>
    </source>
</reference>
<dbReference type="GO" id="GO:0006310">
    <property type="term" value="P:DNA recombination"/>
    <property type="evidence" value="ECO:0007669"/>
    <property type="project" value="UniProtKB-KW"/>
</dbReference>
<dbReference type="SMART" id="SM00354">
    <property type="entry name" value="HTH_LACI"/>
    <property type="match status" value="1"/>
</dbReference>
<dbReference type="InterPro" id="IPR010998">
    <property type="entry name" value="Integrase_recombinase_N"/>
</dbReference>
<dbReference type="Gene3D" id="1.10.443.10">
    <property type="entry name" value="Intergrase catalytic core"/>
    <property type="match status" value="1"/>
</dbReference>
<comment type="caution">
    <text evidence="8">The sequence shown here is derived from an EMBL/GenBank/DDBJ whole genome shotgun (WGS) entry which is preliminary data.</text>
</comment>
<dbReference type="EMBL" id="RBAM01000004">
    <property type="protein sequence ID" value="RKN74624.1"/>
    <property type="molecule type" value="Genomic_DNA"/>
</dbReference>
<dbReference type="OrthoDB" id="4529782at2"/>
<dbReference type="Proteomes" id="UP000270343">
    <property type="component" value="Unassembled WGS sequence"/>
</dbReference>
<dbReference type="InterPro" id="IPR013762">
    <property type="entry name" value="Integrase-like_cat_sf"/>
</dbReference>
<evidence type="ECO:0000259" key="6">
    <source>
        <dbReference type="PROSITE" id="PS50932"/>
    </source>
</evidence>
<keyword evidence="4" id="KW-0233">DNA recombination</keyword>
<dbReference type="GO" id="GO:0015074">
    <property type="term" value="P:DNA integration"/>
    <property type="evidence" value="ECO:0007669"/>
    <property type="project" value="UniProtKB-KW"/>
</dbReference>
<name>A0A3B0BQB6_9ACTN</name>
<dbReference type="InterPro" id="IPR011010">
    <property type="entry name" value="DNA_brk_join_enz"/>
</dbReference>
<dbReference type="PANTHER" id="PTHR30629:SF2">
    <property type="entry name" value="PROPHAGE INTEGRASE INTS-RELATED"/>
    <property type="match status" value="1"/>
</dbReference>
<dbReference type="InterPro" id="IPR000843">
    <property type="entry name" value="HTH_LacI"/>
</dbReference>
<evidence type="ECO:0000256" key="4">
    <source>
        <dbReference type="ARBA" id="ARBA00023172"/>
    </source>
</evidence>
<keyword evidence="3 5" id="KW-0238">DNA-binding</keyword>
<comment type="similarity">
    <text evidence="1">Belongs to the 'phage' integrase family.</text>
</comment>
<feature type="domain" description="Core-binding (CB)" evidence="7">
    <location>
        <begin position="92"/>
        <end position="171"/>
    </location>
</feature>
<dbReference type="InterPro" id="IPR010982">
    <property type="entry name" value="Lambda_DNA-bd_dom_sf"/>
</dbReference>
<dbReference type="SUPFAM" id="SSF56349">
    <property type="entry name" value="DNA breaking-rejoining enzymes"/>
    <property type="match status" value="2"/>
</dbReference>
<dbReference type="InterPro" id="IPR050808">
    <property type="entry name" value="Phage_Integrase"/>
</dbReference>
<feature type="domain" description="HTH lacI-type" evidence="6">
    <location>
        <begin position="328"/>
        <end position="371"/>
    </location>
</feature>
<dbReference type="InterPro" id="IPR004107">
    <property type="entry name" value="Integrase_SAM-like_N"/>
</dbReference>
<organism evidence="8 9">
    <name type="scientific">Streptomyces klenkii</name>
    <dbReference type="NCBI Taxonomy" id="1420899"/>
    <lineage>
        <taxon>Bacteria</taxon>
        <taxon>Bacillati</taxon>
        <taxon>Actinomycetota</taxon>
        <taxon>Actinomycetes</taxon>
        <taxon>Kitasatosporales</taxon>
        <taxon>Streptomycetaceae</taxon>
        <taxon>Streptomyces</taxon>
    </lineage>
</organism>
<dbReference type="GO" id="GO:0006355">
    <property type="term" value="P:regulation of DNA-templated transcription"/>
    <property type="evidence" value="ECO:0007669"/>
    <property type="project" value="InterPro"/>
</dbReference>
<dbReference type="SUPFAM" id="SSF47413">
    <property type="entry name" value="lambda repressor-like DNA-binding domains"/>
    <property type="match status" value="1"/>
</dbReference>
<dbReference type="InterPro" id="IPR044068">
    <property type="entry name" value="CB"/>
</dbReference>
<dbReference type="CDD" id="cd01392">
    <property type="entry name" value="HTH_LacI"/>
    <property type="match status" value="1"/>
</dbReference>
<keyword evidence="9" id="KW-1185">Reference proteome</keyword>
<evidence type="ECO:0000259" key="7">
    <source>
        <dbReference type="PROSITE" id="PS51900"/>
    </source>
</evidence>
<dbReference type="PROSITE" id="PS51900">
    <property type="entry name" value="CB"/>
    <property type="match status" value="1"/>
</dbReference>
<evidence type="ECO:0000256" key="2">
    <source>
        <dbReference type="ARBA" id="ARBA00022908"/>
    </source>
</evidence>
<dbReference type="AlphaFoldDB" id="A0A3B0BQB6"/>
<dbReference type="PANTHER" id="PTHR30629">
    <property type="entry name" value="PROPHAGE INTEGRASE"/>
    <property type="match status" value="1"/>
</dbReference>
<evidence type="ECO:0000256" key="5">
    <source>
        <dbReference type="PROSITE-ProRule" id="PRU01248"/>
    </source>
</evidence>
<sequence length="530" mass="58397">MGYGEKLKGSYRARYWEAPGILRTLVDAEGRTMRFSSKRAAAKAANDHEALIRRVVQSAPSPETDTPLAEEQVAGVGPQSAAPEEPDVQPAMTFGEYVNQWYAGLELAASTMQNYKRHVENHLLPEFGAKALADITRADVGAWEKKEQASYASTSVQTWHGTLHVIFEDAIEEELLSVNPAARRRGRGKRAGRSRKRGPEKVVTDALGILLVSERMALLSGRDDEFVGGVTKGYTGVRWGEMVGLETEFIRPKSIRVEWQLYELDNGELVRCPPKDDSYRTIDSMDWLSALITGQVARADPQPCLCHGRRYVFRGYGEANDAARSPGVKLADVARHAGVSVGTASNVLNRPEVVREEKRARVELAMAELGYLRGSAPGEPAAHWRRSGFATWLFQPAATGWYPKKAPQAARPVPLLAGPWPGVPARGRNASERAEACWVPIAQGLTPHGLRHTHKSIMEDMGTPPKLMDERLGHLDGSVQARYSHITSGMRRRLMEGLTEVWEASLEARRAMCLGSQVAVLDALLRGRTP</sequence>
<dbReference type="Pfam" id="PF00356">
    <property type="entry name" value="LacI"/>
    <property type="match status" value="1"/>
</dbReference>
<dbReference type="PROSITE" id="PS50932">
    <property type="entry name" value="HTH_LACI_2"/>
    <property type="match status" value="1"/>
</dbReference>
<dbReference type="PROSITE" id="PS00356">
    <property type="entry name" value="HTH_LACI_1"/>
    <property type="match status" value="1"/>
</dbReference>
<dbReference type="Gene3D" id="1.10.260.40">
    <property type="entry name" value="lambda repressor-like DNA-binding domains"/>
    <property type="match status" value="1"/>
</dbReference>
<gene>
    <name evidence="8" type="ORF">D7231_12370</name>
</gene>
<dbReference type="GO" id="GO:0003677">
    <property type="term" value="F:DNA binding"/>
    <property type="evidence" value="ECO:0007669"/>
    <property type="project" value="UniProtKB-UniRule"/>
</dbReference>
<dbReference type="Gene3D" id="1.10.150.130">
    <property type="match status" value="1"/>
</dbReference>
<evidence type="ECO:0000313" key="9">
    <source>
        <dbReference type="Proteomes" id="UP000270343"/>
    </source>
</evidence>
<protein>
    <submittedName>
        <fullName evidence="8">LacI family DNA-binding transcriptional regulator</fullName>
    </submittedName>
</protein>
<evidence type="ECO:0000256" key="1">
    <source>
        <dbReference type="ARBA" id="ARBA00008857"/>
    </source>
</evidence>
<accession>A0A3B0BQB6</accession>
<evidence type="ECO:0000313" key="8">
    <source>
        <dbReference type="EMBL" id="RKN74624.1"/>
    </source>
</evidence>